<dbReference type="Proteomes" id="UP000032287">
    <property type="component" value="Unassembled WGS sequence"/>
</dbReference>
<evidence type="ECO:0000313" key="6">
    <source>
        <dbReference type="Proteomes" id="UP000320012"/>
    </source>
</evidence>
<name>A0A0D1MBU3_9LACO</name>
<keyword evidence="4" id="KW-1185">Reference proteome</keyword>
<comment type="caution">
    <text evidence="2">The sequence shown here is derived from an EMBL/GenBank/DDBJ whole genome shotgun (WGS) entry which is preliminary data.</text>
</comment>
<dbReference type="EMBL" id="JWHT01000012">
    <property type="protein sequence ID" value="KIU25326.1"/>
    <property type="molecule type" value="Genomic_DNA"/>
</dbReference>
<evidence type="ECO:0000313" key="4">
    <source>
        <dbReference type="Proteomes" id="UP000032287"/>
    </source>
</evidence>
<evidence type="ECO:0008006" key="7">
    <source>
        <dbReference type="Google" id="ProtNLM"/>
    </source>
</evidence>
<organism evidence="2 5">
    <name type="scientific">Weissella cibaria</name>
    <dbReference type="NCBI Taxonomy" id="137591"/>
    <lineage>
        <taxon>Bacteria</taxon>
        <taxon>Bacillati</taxon>
        <taxon>Bacillota</taxon>
        <taxon>Bacilli</taxon>
        <taxon>Lactobacillales</taxon>
        <taxon>Lactobacillaceae</taxon>
        <taxon>Weissella</taxon>
    </lineage>
</organism>
<accession>A0A0D1MBU3</accession>
<dbReference type="EMBL" id="JWHU01000042">
    <property type="protein sequence ID" value="KIU19185.1"/>
    <property type="molecule type" value="Genomic_DNA"/>
</dbReference>
<gene>
    <name evidence="2" type="ORF">ab3b_00462</name>
    <name evidence="3" type="ORF">FO435_09855</name>
    <name evidence="1" type="ORF">QX99_02217</name>
</gene>
<reference evidence="4 5" key="1">
    <citation type="journal article" date="2015" name="Microbiology (Mosc.)">
        <title>Genomics of the Weissella cibaria species with an examination of its metabolic traits.</title>
        <authorList>
            <person name="Lynch K.M."/>
            <person name="Lucid A."/>
            <person name="Arendt E.K."/>
            <person name="Sleator R.D."/>
            <person name="Lucey B."/>
            <person name="Coffey A."/>
        </authorList>
    </citation>
    <scope>NUCLEOTIDE SEQUENCE [LARGE SCALE GENOMIC DNA]</scope>
    <source>
        <strain evidence="2 5">AB3b</strain>
        <strain evidence="1 4">MG1</strain>
    </source>
</reference>
<proteinExistence type="predicted"/>
<dbReference type="GeneID" id="66961665"/>
<dbReference type="Proteomes" id="UP000320012">
    <property type="component" value="Unassembled WGS sequence"/>
</dbReference>
<evidence type="ECO:0000313" key="1">
    <source>
        <dbReference type="EMBL" id="KIU19185.1"/>
    </source>
</evidence>
<sequence>MALQLDDIIFQMTIHLTPGSFTNNKITINGQSYQYRCLDGVQMGDTVRVARVVGETLILEKVPSRGTDSEL</sequence>
<dbReference type="Proteomes" id="UP000032289">
    <property type="component" value="Unassembled WGS sequence"/>
</dbReference>
<reference evidence="3 6" key="2">
    <citation type="submission" date="2019-07" db="EMBL/GenBank/DDBJ databases">
        <title>Genome sequence of Weissella cibaria GK1.</title>
        <authorList>
            <person name="Choi H.-J."/>
        </authorList>
    </citation>
    <scope>NUCLEOTIDE SEQUENCE [LARGE SCALE GENOMIC DNA]</scope>
    <source>
        <strain evidence="3 6">GK1</strain>
    </source>
</reference>
<evidence type="ECO:0000313" key="2">
    <source>
        <dbReference type="EMBL" id="KIU25326.1"/>
    </source>
</evidence>
<dbReference type="KEGG" id="wcb:AO080_03835"/>
<protein>
    <recommendedName>
        <fullName evidence="7">NfeD-like C-terminal domain-containing protein</fullName>
    </recommendedName>
</protein>
<evidence type="ECO:0000313" key="3">
    <source>
        <dbReference type="EMBL" id="TVV28161.1"/>
    </source>
</evidence>
<dbReference type="OrthoDB" id="2146879at2"/>
<dbReference type="RefSeq" id="WP_010369324.1">
    <property type="nucleotide sequence ID" value="NZ_BJEF01000001.1"/>
</dbReference>
<evidence type="ECO:0000313" key="5">
    <source>
        <dbReference type="Proteomes" id="UP000032289"/>
    </source>
</evidence>
<dbReference type="AlphaFoldDB" id="A0A0D1MBU3"/>
<dbReference type="EMBL" id="VNHC01000002">
    <property type="protein sequence ID" value="TVV28161.1"/>
    <property type="molecule type" value="Genomic_DNA"/>
</dbReference>
<dbReference type="STRING" id="137591.AO080_03835"/>
<dbReference type="PATRIC" id="fig|137591.24.peg.448"/>